<dbReference type="KEGG" id="bco:Bcell_3659"/>
<dbReference type="InterPro" id="IPR053205">
    <property type="entry name" value="GHMP_kinase_L-arabinokinase"/>
</dbReference>
<accession>E6TSD1</accession>
<dbReference type="STRING" id="649639.Bcell_3659"/>
<dbReference type="PANTHER" id="PTHR38134:SF2">
    <property type="entry name" value="GALACTOKINASE"/>
    <property type="match status" value="1"/>
</dbReference>
<evidence type="ECO:0008006" key="3">
    <source>
        <dbReference type="Google" id="ProtNLM"/>
    </source>
</evidence>
<dbReference type="AlphaFoldDB" id="E6TSD1"/>
<dbReference type="OrthoDB" id="9776616at2"/>
<dbReference type="EMBL" id="CP002394">
    <property type="protein sequence ID" value="ADU31900.1"/>
    <property type="molecule type" value="Genomic_DNA"/>
</dbReference>
<organism evidence="1 2">
    <name type="scientific">Evansella cellulosilytica (strain ATCC 21833 / DSM 2522 / FERM P-1141 / JCM 9156 / N-4)</name>
    <name type="common">Bacillus cellulosilyticus</name>
    <dbReference type="NCBI Taxonomy" id="649639"/>
    <lineage>
        <taxon>Bacteria</taxon>
        <taxon>Bacillati</taxon>
        <taxon>Bacillota</taxon>
        <taxon>Bacilli</taxon>
        <taxon>Bacillales</taxon>
        <taxon>Bacillaceae</taxon>
        <taxon>Evansella</taxon>
    </lineage>
</organism>
<dbReference type="RefSeq" id="WP_013490231.1">
    <property type="nucleotide sequence ID" value="NC_014829.1"/>
</dbReference>
<proteinExistence type="predicted"/>
<protein>
    <recommendedName>
        <fullName evidence="3">Glycosyl transferase family 28 C-terminal domain-containing protein</fullName>
    </recommendedName>
</protein>
<dbReference type="eggNOG" id="COG0707">
    <property type="taxonomic scope" value="Bacteria"/>
</dbReference>
<name>E6TSD1_EVAC2</name>
<dbReference type="HOGENOM" id="CLU_044082_0_0_9"/>
<dbReference type="PANTHER" id="PTHR38134">
    <property type="entry name" value="SLR1395 PROTEIN"/>
    <property type="match status" value="1"/>
</dbReference>
<reference evidence="1" key="1">
    <citation type="submission" date="2010-12" db="EMBL/GenBank/DDBJ databases">
        <title>Complete sequence of Bacillus cellulosilyticus DSM 2522.</title>
        <authorList>
            <consortium name="US DOE Joint Genome Institute"/>
            <person name="Lucas S."/>
            <person name="Copeland A."/>
            <person name="Lapidus A."/>
            <person name="Cheng J.-F."/>
            <person name="Bruce D."/>
            <person name="Goodwin L."/>
            <person name="Pitluck S."/>
            <person name="Chertkov O."/>
            <person name="Detter J.C."/>
            <person name="Han C."/>
            <person name="Tapia R."/>
            <person name="Land M."/>
            <person name="Hauser L."/>
            <person name="Jeffries C."/>
            <person name="Kyrpides N."/>
            <person name="Ivanova N."/>
            <person name="Mikhailova N."/>
            <person name="Brumm P."/>
            <person name="Mead D."/>
            <person name="Woyke T."/>
        </authorList>
    </citation>
    <scope>NUCLEOTIDE SEQUENCE [LARGE SCALE GENOMIC DNA]</scope>
    <source>
        <strain evidence="1">DSM 2522</strain>
    </source>
</reference>
<dbReference type="Gene3D" id="3.40.50.2000">
    <property type="entry name" value="Glycogen Phosphorylase B"/>
    <property type="match status" value="1"/>
</dbReference>
<dbReference type="SUPFAM" id="SSF53756">
    <property type="entry name" value="UDP-Glycosyltransferase/glycogen phosphorylase"/>
    <property type="match status" value="1"/>
</dbReference>
<sequence length="358" mass="41411">MKTIAYYISDYGFGHATRSIAVISELMKEDVNIIISTSFPMPIVQTAFEKKHEGKITYRYNENDLGFITKMNSIDVDIDKMNVAYDAYISTLPERVIEEEWFLEENNVDLVISDISPAPFLAAKNKGIRSIGISNFTWYTAYLQIIEEHKLTPLKEAYEAMDYYFALAGVNEPDWAREKTEEFGFFARKTNHDEKDKLLELHNRDGKYKLIYLGLGMKIDIEDLDHLRLLDDPNVKLIVSSNIDIKGERIINIPATEPEAHHYTAIADVVITKPGWGTVGEAICNNKPLILINRSHMQEDANTINFLMERKRCMLIEWEELFDLRLTDEKWLDLSKQMSVEKVDNQLNKLVDSIKSKW</sequence>
<evidence type="ECO:0000313" key="2">
    <source>
        <dbReference type="Proteomes" id="UP000001401"/>
    </source>
</evidence>
<gene>
    <name evidence="1" type="ordered locus">Bcell_3659</name>
</gene>
<dbReference type="Proteomes" id="UP000001401">
    <property type="component" value="Chromosome"/>
</dbReference>
<evidence type="ECO:0000313" key="1">
    <source>
        <dbReference type="EMBL" id="ADU31900.1"/>
    </source>
</evidence>
<keyword evidence="2" id="KW-1185">Reference proteome</keyword>